<dbReference type="InterPro" id="IPR036397">
    <property type="entry name" value="RNaseH_sf"/>
</dbReference>
<dbReference type="GO" id="GO:0003676">
    <property type="term" value="F:nucleic acid binding"/>
    <property type="evidence" value="ECO:0007669"/>
    <property type="project" value="InterPro"/>
</dbReference>
<dbReference type="EMBL" id="KV426544">
    <property type="protein sequence ID" value="KZV79914.1"/>
    <property type="molecule type" value="Genomic_DNA"/>
</dbReference>
<keyword evidence="3" id="KW-1185">Reference proteome</keyword>
<name>A0A165B6A9_EXIGL</name>
<feature type="region of interest" description="Disordered" evidence="1">
    <location>
        <begin position="157"/>
        <end position="201"/>
    </location>
</feature>
<evidence type="ECO:0008006" key="4">
    <source>
        <dbReference type="Google" id="ProtNLM"/>
    </source>
</evidence>
<evidence type="ECO:0000313" key="2">
    <source>
        <dbReference type="EMBL" id="KZV79914.1"/>
    </source>
</evidence>
<dbReference type="Gene3D" id="3.30.420.10">
    <property type="entry name" value="Ribonuclease H-like superfamily/Ribonuclease H"/>
    <property type="match status" value="1"/>
</dbReference>
<proteinExistence type="predicted"/>
<dbReference type="OrthoDB" id="5592268at2759"/>
<dbReference type="InterPro" id="IPR052160">
    <property type="entry name" value="Gypsy_RT_Integrase-like"/>
</dbReference>
<dbReference type="STRING" id="1314781.A0A165B6A9"/>
<dbReference type="AlphaFoldDB" id="A0A165B6A9"/>
<accession>A0A165B6A9</accession>
<dbReference type="SUPFAM" id="SSF53098">
    <property type="entry name" value="Ribonuclease H-like"/>
    <property type="match status" value="1"/>
</dbReference>
<reference evidence="2 3" key="1">
    <citation type="journal article" date="2016" name="Mol. Biol. Evol.">
        <title>Comparative Genomics of Early-Diverging Mushroom-Forming Fungi Provides Insights into the Origins of Lignocellulose Decay Capabilities.</title>
        <authorList>
            <person name="Nagy L.G."/>
            <person name="Riley R."/>
            <person name="Tritt A."/>
            <person name="Adam C."/>
            <person name="Daum C."/>
            <person name="Floudas D."/>
            <person name="Sun H."/>
            <person name="Yadav J.S."/>
            <person name="Pangilinan J."/>
            <person name="Larsson K.H."/>
            <person name="Matsuura K."/>
            <person name="Barry K."/>
            <person name="Labutti K."/>
            <person name="Kuo R."/>
            <person name="Ohm R.A."/>
            <person name="Bhattacharya S.S."/>
            <person name="Shirouzu T."/>
            <person name="Yoshinaga Y."/>
            <person name="Martin F.M."/>
            <person name="Grigoriev I.V."/>
            <person name="Hibbett D.S."/>
        </authorList>
    </citation>
    <scope>NUCLEOTIDE SEQUENCE [LARGE SCALE GENOMIC DNA]</scope>
    <source>
        <strain evidence="2 3">HHB12029</strain>
    </source>
</reference>
<dbReference type="PANTHER" id="PTHR47266">
    <property type="entry name" value="ENDONUCLEASE-RELATED"/>
    <property type="match status" value="1"/>
</dbReference>
<dbReference type="Proteomes" id="UP000077266">
    <property type="component" value="Unassembled WGS sequence"/>
</dbReference>
<evidence type="ECO:0000256" key="1">
    <source>
        <dbReference type="SAM" id="MobiDB-lite"/>
    </source>
</evidence>
<evidence type="ECO:0000313" key="3">
    <source>
        <dbReference type="Proteomes" id="UP000077266"/>
    </source>
</evidence>
<dbReference type="InParanoid" id="A0A165B6A9"/>
<organism evidence="2 3">
    <name type="scientific">Exidia glandulosa HHB12029</name>
    <dbReference type="NCBI Taxonomy" id="1314781"/>
    <lineage>
        <taxon>Eukaryota</taxon>
        <taxon>Fungi</taxon>
        <taxon>Dikarya</taxon>
        <taxon>Basidiomycota</taxon>
        <taxon>Agaricomycotina</taxon>
        <taxon>Agaricomycetes</taxon>
        <taxon>Auriculariales</taxon>
        <taxon>Exidiaceae</taxon>
        <taxon>Exidia</taxon>
    </lineage>
</organism>
<dbReference type="InterPro" id="IPR012337">
    <property type="entry name" value="RNaseH-like_sf"/>
</dbReference>
<sequence>MRQSRAARARAWIPDRTKLVADVLKRCDHCQFARRENSPTQPLHLMPRPPAFERWAFDFVGPLPKTRAGNAYLLTAMDHGTGIISAHGAPLSVLTDNGEEFFASTNGRLEKFNDVLVTMLARFTSPNDQERWDQHIVVLHGLWRASPSPPRYLSDCGVSTDTRRTPRAPSSSLRARQKPCSIPRRVQQPRPASTRGRRRQARRLVCRTRLCNWRPRQAQVGATVEDASRVGRSWLCPQAPV</sequence>
<protein>
    <recommendedName>
        <fullName evidence="4">Integrase catalytic domain-containing protein</fullName>
    </recommendedName>
</protein>
<gene>
    <name evidence="2" type="ORF">EXIGLDRAFT_444335</name>
</gene>